<proteinExistence type="predicted"/>
<dbReference type="GO" id="GO:0005737">
    <property type="term" value="C:cytoplasm"/>
    <property type="evidence" value="ECO:0007669"/>
    <property type="project" value="TreeGrafter"/>
</dbReference>
<dbReference type="InterPro" id="IPR004583">
    <property type="entry name" value="DNA_repair_Rad4"/>
</dbReference>
<name>A0A8R1E8R7_CAEJA</name>
<dbReference type="GO" id="GO:0000111">
    <property type="term" value="C:nucleotide-excision repair factor 2 complex"/>
    <property type="evidence" value="ECO:0007669"/>
    <property type="project" value="TreeGrafter"/>
</dbReference>
<dbReference type="Proteomes" id="UP000005237">
    <property type="component" value="Unassembled WGS sequence"/>
</dbReference>
<keyword evidence="2" id="KW-1185">Reference proteome</keyword>
<organism evidence="1 2">
    <name type="scientific">Caenorhabditis japonica</name>
    <dbReference type="NCBI Taxonomy" id="281687"/>
    <lineage>
        <taxon>Eukaryota</taxon>
        <taxon>Metazoa</taxon>
        <taxon>Ecdysozoa</taxon>
        <taxon>Nematoda</taxon>
        <taxon>Chromadorea</taxon>
        <taxon>Rhabditida</taxon>
        <taxon>Rhabditina</taxon>
        <taxon>Rhabditomorpha</taxon>
        <taxon>Rhabditoidea</taxon>
        <taxon>Rhabditidae</taxon>
        <taxon>Peloderinae</taxon>
        <taxon>Caenorhabditis</taxon>
    </lineage>
</organism>
<dbReference type="PANTHER" id="PTHR12135:SF0">
    <property type="entry name" value="DNA REPAIR PROTEIN COMPLEMENTING XP-C CELLS"/>
    <property type="match status" value="1"/>
</dbReference>
<protein>
    <submittedName>
        <fullName evidence="1">Uncharacterized protein</fullName>
    </submittedName>
</protein>
<dbReference type="GO" id="GO:0071942">
    <property type="term" value="C:XPC complex"/>
    <property type="evidence" value="ECO:0007669"/>
    <property type="project" value="TreeGrafter"/>
</dbReference>
<evidence type="ECO:0000313" key="1">
    <source>
        <dbReference type="EnsemblMetazoa" id="CJA28036.1"/>
    </source>
</evidence>
<sequence length="103" mass="12267">MDGAVVLEKDAHLFERQWEEFEKTRVDREENKRVGRIHEHWKKFIKGILRLDYVRKKFKTEKPAENNSILEEPKPREIIENTGQINPLTGFSLDDFINNKSSN</sequence>
<dbReference type="GO" id="GO:0003684">
    <property type="term" value="F:damaged DNA binding"/>
    <property type="evidence" value="ECO:0007669"/>
    <property type="project" value="InterPro"/>
</dbReference>
<accession>A0A8R1E8R7</accession>
<dbReference type="GO" id="GO:0003697">
    <property type="term" value="F:single-stranded DNA binding"/>
    <property type="evidence" value="ECO:0007669"/>
    <property type="project" value="TreeGrafter"/>
</dbReference>
<dbReference type="PANTHER" id="PTHR12135">
    <property type="entry name" value="DNA REPAIR PROTEIN XP-C / RAD4"/>
    <property type="match status" value="1"/>
</dbReference>
<reference evidence="2" key="1">
    <citation type="submission" date="2010-08" db="EMBL/GenBank/DDBJ databases">
        <authorList>
            <consortium name="Caenorhabditis japonica Sequencing Consortium"/>
            <person name="Wilson R.K."/>
        </authorList>
    </citation>
    <scope>NUCLEOTIDE SEQUENCE [LARGE SCALE GENOMIC DNA]</scope>
    <source>
        <strain evidence="2">DF5081</strain>
    </source>
</reference>
<dbReference type="GO" id="GO:0006298">
    <property type="term" value="P:mismatch repair"/>
    <property type="evidence" value="ECO:0007669"/>
    <property type="project" value="TreeGrafter"/>
</dbReference>
<dbReference type="AlphaFoldDB" id="A0A8R1E8R7"/>
<dbReference type="EnsemblMetazoa" id="CJA28036.1">
    <property type="protein sequence ID" value="CJA28036.1"/>
    <property type="gene ID" value="WBGene00183610"/>
</dbReference>
<reference evidence="1" key="2">
    <citation type="submission" date="2022-06" db="UniProtKB">
        <authorList>
            <consortium name="EnsemblMetazoa"/>
        </authorList>
    </citation>
    <scope>IDENTIFICATION</scope>
    <source>
        <strain evidence="1">DF5081</strain>
    </source>
</reference>
<evidence type="ECO:0000313" key="2">
    <source>
        <dbReference type="Proteomes" id="UP000005237"/>
    </source>
</evidence>
<dbReference type="GO" id="GO:0006289">
    <property type="term" value="P:nucleotide-excision repair"/>
    <property type="evidence" value="ECO:0007669"/>
    <property type="project" value="InterPro"/>
</dbReference>